<feature type="domain" description="F-box" evidence="1">
    <location>
        <begin position="5"/>
        <end position="45"/>
    </location>
</feature>
<dbReference type="InterPro" id="IPR036047">
    <property type="entry name" value="F-box-like_dom_sf"/>
</dbReference>
<accession>A0AAV0ZZ72</accession>
<dbReference type="Pfam" id="PF00646">
    <property type="entry name" value="F-box"/>
    <property type="match status" value="1"/>
</dbReference>
<dbReference type="AlphaFoldDB" id="A0AAV0ZZ72"/>
<organism evidence="2 3">
    <name type="scientific">Vicia faba</name>
    <name type="common">Broad bean</name>
    <name type="synonym">Faba vulgaris</name>
    <dbReference type="NCBI Taxonomy" id="3906"/>
    <lineage>
        <taxon>Eukaryota</taxon>
        <taxon>Viridiplantae</taxon>
        <taxon>Streptophyta</taxon>
        <taxon>Embryophyta</taxon>
        <taxon>Tracheophyta</taxon>
        <taxon>Spermatophyta</taxon>
        <taxon>Magnoliopsida</taxon>
        <taxon>eudicotyledons</taxon>
        <taxon>Gunneridae</taxon>
        <taxon>Pentapetalae</taxon>
        <taxon>rosids</taxon>
        <taxon>fabids</taxon>
        <taxon>Fabales</taxon>
        <taxon>Fabaceae</taxon>
        <taxon>Papilionoideae</taxon>
        <taxon>50 kb inversion clade</taxon>
        <taxon>NPAAA clade</taxon>
        <taxon>Hologalegina</taxon>
        <taxon>IRL clade</taxon>
        <taxon>Fabeae</taxon>
        <taxon>Vicia</taxon>
    </lineage>
</organism>
<dbReference type="EMBL" id="OX451738">
    <property type="protein sequence ID" value="CAI8603004.1"/>
    <property type="molecule type" value="Genomic_DNA"/>
</dbReference>
<dbReference type="PANTHER" id="PTHR32278:SF131">
    <property type="entry name" value="F-BOX PROTEIN PP2-A13"/>
    <property type="match status" value="1"/>
</dbReference>
<dbReference type="InterPro" id="IPR001810">
    <property type="entry name" value="F-box_dom"/>
</dbReference>
<protein>
    <recommendedName>
        <fullName evidence="1">F-box domain-containing protein</fullName>
    </recommendedName>
</protein>
<dbReference type="SUPFAM" id="SSF81383">
    <property type="entry name" value="F-box domain"/>
    <property type="match status" value="1"/>
</dbReference>
<dbReference type="InterPro" id="IPR025886">
    <property type="entry name" value="PP2-like"/>
</dbReference>
<dbReference type="CDD" id="cd22162">
    <property type="entry name" value="F-box_AtSKIP3-like"/>
    <property type="match status" value="1"/>
</dbReference>
<evidence type="ECO:0000313" key="2">
    <source>
        <dbReference type="EMBL" id="CAI8603004.1"/>
    </source>
</evidence>
<sequence length="268" mass="30242">MRQFEELCEGCIATVVSRTTPVDACRLSLVSNTFRSAAESDAVWNQFLPSDSQFMDSIISNSPSLANVPSKKSLYLALSDRPIIIDNGLKSFQLDRKSGKICYMLAARSLSIAWVDDERYWKWIPMHNSRFSQVAKLHIVCWFDIHGMISMRDLSPNTQYAAYLVFKLINASGFRNPDSPVEISVGVEGGHRSTKTVYLDPNVEDRSHSGEVGLRQPSVRNDGWLEIEIGEFFNSGLEDEEVQMNVKETNDYTSKMGLFVEGIEVRPK</sequence>
<dbReference type="Proteomes" id="UP001157006">
    <property type="component" value="Chromosome 3"/>
</dbReference>
<reference evidence="2 3" key="1">
    <citation type="submission" date="2023-01" db="EMBL/GenBank/DDBJ databases">
        <authorList>
            <person name="Kreplak J."/>
        </authorList>
    </citation>
    <scope>NUCLEOTIDE SEQUENCE [LARGE SCALE GENOMIC DNA]</scope>
</reference>
<evidence type="ECO:0000259" key="1">
    <source>
        <dbReference type="Pfam" id="PF00646"/>
    </source>
</evidence>
<gene>
    <name evidence="2" type="ORF">VFH_III066680</name>
</gene>
<dbReference type="PANTHER" id="PTHR32278">
    <property type="entry name" value="F-BOX DOMAIN-CONTAINING PROTEIN"/>
    <property type="match status" value="1"/>
</dbReference>
<dbReference type="Pfam" id="PF14299">
    <property type="entry name" value="PP2"/>
    <property type="match status" value="1"/>
</dbReference>
<evidence type="ECO:0000313" key="3">
    <source>
        <dbReference type="Proteomes" id="UP001157006"/>
    </source>
</evidence>
<name>A0AAV0ZZ72_VICFA</name>
<keyword evidence="3" id="KW-1185">Reference proteome</keyword>
<proteinExistence type="predicted"/>